<dbReference type="Pfam" id="PF08240">
    <property type="entry name" value="ADH_N"/>
    <property type="match status" value="1"/>
</dbReference>
<dbReference type="Pfam" id="PF00698">
    <property type="entry name" value="Acyl_transf_1"/>
    <property type="match status" value="1"/>
</dbReference>
<organism evidence="10 11">
    <name type="scientific">Xanthobacter oligotrophicus</name>
    <dbReference type="NCBI Taxonomy" id="2607286"/>
    <lineage>
        <taxon>Bacteria</taxon>
        <taxon>Pseudomonadati</taxon>
        <taxon>Pseudomonadota</taxon>
        <taxon>Alphaproteobacteria</taxon>
        <taxon>Hyphomicrobiales</taxon>
        <taxon>Xanthobacteraceae</taxon>
        <taxon>Xanthobacter</taxon>
    </lineage>
</organism>
<dbReference type="PROSITE" id="PS52019">
    <property type="entry name" value="PKS_MFAS_DH"/>
    <property type="match status" value="1"/>
</dbReference>
<dbReference type="EMBL" id="JBAFVH010000004">
    <property type="protein sequence ID" value="MFG1372204.1"/>
    <property type="molecule type" value="Genomic_DNA"/>
</dbReference>
<dbReference type="InterPro" id="IPR016039">
    <property type="entry name" value="Thiolase-like"/>
</dbReference>
<dbReference type="InterPro" id="IPR049551">
    <property type="entry name" value="PKS_DH_C"/>
</dbReference>
<dbReference type="InterPro" id="IPR001227">
    <property type="entry name" value="Ac_transferase_dom_sf"/>
</dbReference>
<dbReference type="Gene3D" id="3.40.47.10">
    <property type="match status" value="1"/>
</dbReference>
<dbReference type="InterPro" id="IPR016035">
    <property type="entry name" value="Acyl_Trfase/lysoPLipase"/>
</dbReference>
<dbReference type="RefSeq" id="WP_393992108.1">
    <property type="nucleotide sequence ID" value="NZ_JBAFVH010000004.1"/>
</dbReference>
<dbReference type="Gene3D" id="3.40.366.10">
    <property type="entry name" value="Malonyl-Coenzyme A Acyl Carrier Protein, domain 2"/>
    <property type="match status" value="1"/>
</dbReference>
<dbReference type="Gene3D" id="3.40.50.720">
    <property type="entry name" value="NAD(P)-binding Rossmann-like Domain"/>
    <property type="match status" value="3"/>
</dbReference>
<evidence type="ECO:0000256" key="5">
    <source>
        <dbReference type="ARBA" id="ARBA00023268"/>
    </source>
</evidence>
<feature type="domain" description="Ketosynthase family 3 (KS3)" evidence="8">
    <location>
        <begin position="22"/>
        <end position="446"/>
    </location>
</feature>
<dbReference type="PROSITE" id="PS52004">
    <property type="entry name" value="KS3_2"/>
    <property type="match status" value="1"/>
</dbReference>
<dbReference type="PANTHER" id="PTHR43775">
    <property type="entry name" value="FATTY ACID SYNTHASE"/>
    <property type="match status" value="1"/>
</dbReference>
<feature type="active site" description="Proton acceptor; for dehydratase activity" evidence="6">
    <location>
        <position position="951"/>
    </location>
</feature>
<dbReference type="InterPro" id="IPR049900">
    <property type="entry name" value="PKS_mFAS_DH"/>
</dbReference>
<dbReference type="Gene3D" id="3.30.559.10">
    <property type="entry name" value="Chloramphenicol acetyltransferase-like domain"/>
    <property type="match status" value="1"/>
</dbReference>
<dbReference type="InterPro" id="IPR014030">
    <property type="entry name" value="Ketoacyl_synth_N"/>
</dbReference>
<evidence type="ECO:0000256" key="1">
    <source>
        <dbReference type="ARBA" id="ARBA00001957"/>
    </source>
</evidence>
<dbReference type="PROSITE" id="PS50075">
    <property type="entry name" value="CARRIER"/>
    <property type="match status" value="1"/>
</dbReference>
<dbReference type="SMART" id="SM00829">
    <property type="entry name" value="PKS_ER"/>
    <property type="match status" value="1"/>
</dbReference>
<dbReference type="SMART" id="SM00827">
    <property type="entry name" value="PKS_AT"/>
    <property type="match status" value="1"/>
</dbReference>
<dbReference type="Proteomes" id="UP001604002">
    <property type="component" value="Unassembled WGS sequence"/>
</dbReference>
<dbReference type="SMART" id="SM00826">
    <property type="entry name" value="PKS_DH"/>
    <property type="match status" value="1"/>
</dbReference>
<dbReference type="Gene3D" id="3.10.129.120">
    <property type="match status" value="1"/>
</dbReference>
<evidence type="ECO:0000313" key="11">
    <source>
        <dbReference type="Proteomes" id="UP001604002"/>
    </source>
</evidence>
<dbReference type="InterPro" id="IPR036736">
    <property type="entry name" value="ACP-like_sf"/>
</dbReference>
<dbReference type="InterPro" id="IPR014031">
    <property type="entry name" value="Ketoacyl_synth_C"/>
</dbReference>
<dbReference type="Gene3D" id="1.10.1200.10">
    <property type="entry name" value="ACP-like"/>
    <property type="match status" value="1"/>
</dbReference>
<dbReference type="CDD" id="cd05195">
    <property type="entry name" value="enoyl_red"/>
    <property type="match status" value="1"/>
</dbReference>
<evidence type="ECO:0000256" key="4">
    <source>
        <dbReference type="ARBA" id="ARBA00022679"/>
    </source>
</evidence>
<evidence type="ECO:0000259" key="8">
    <source>
        <dbReference type="PROSITE" id="PS52004"/>
    </source>
</evidence>
<feature type="region of interest" description="C-terminal hotdog fold" evidence="6">
    <location>
        <begin position="1060"/>
        <end position="1208"/>
    </location>
</feature>
<comment type="cofactor">
    <cofactor evidence="1">
        <name>pantetheine 4'-phosphate</name>
        <dbReference type="ChEBI" id="CHEBI:47942"/>
    </cofactor>
</comment>
<evidence type="ECO:0000256" key="6">
    <source>
        <dbReference type="PROSITE-ProRule" id="PRU01363"/>
    </source>
</evidence>
<dbReference type="InterPro" id="IPR016036">
    <property type="entry name" value="Malonyl_transacylase_ACP-bd"/>
</dbReference>
<dbReference type="Pfam" id="PF02801">
    <property type="entry name" value="Ketoacyl-synt_C"/>
    <property type="match status" value="1"/>
</dbReference>
<reference evidence="10 11" key="1">
    <citation type="submission" date="2024-02" db="EMBL/GenBank/DDBJ databases">
        <title>Expansion and revision of Xanthobacter and proposal of Roseixanthobacter gen. nov.</title>
        <authorList>
            <person name="Soltysiak M.P.M."/>
            <person name="Jalihal A."/>
            <person name="Ory A."/>
            <person name="Chrisophersen C."/>
            <person name="Lee A.D."/>
            <person name="Boulton J."/>
            <person name="Springer M."/>
        </authorList>
    </citation>
    <scope>NUCLEOTIDE SEQUENCE [LARGE SCALE GENOMIC DNA]</scope>
    <source>
        <strain evidence="10 11">23A</strain>
    </source>
</reference>
<dbReference type="InterPro" id="IPR006162">
    <property type="entry name" value="Ppantetheine_attach_site"/>
</dbReference>
<dbReference type="Pfam" id="PF14765">
    <property type="entry name" value="PS-DH"/>
    <property type="match status" value="1"/>
</dbReference>
<evidence type="ECO:0000256" key="2">
    <source>
        <dbReference type="ARBA" id="ARBA00022450"/>
    </source>
</evidence>
<dbReference type="PROSITE" id="PS00012">
    <property type="entry name" value="PHOSPHOPANTETHEINE"/>
    <property type="match status" value="1"/>
</dbReference>
<evidence type="ECO:0000259" key="7">
    <source>
        <dbReference type="PROSITE" id="PS50075"/>
    </source>
</evidence>
<dbReference type="InterPro" id="IPR050091">
    <property type="entry name" value="PKS_NRPS_Biosynth_Enz"/>
</dbReference>
<dbReference type="InterPro" id="IPR018201">
    <property type="entry name" value="Ketoacyl_synth_AS"/>
</dbReference>
<evidence type="ECO:0000313" key="10">
    <source>
        <dbReference type="EMBL" id="MFG1372204.1"/>
    </source>
</evidence>
<dbReference type="SUPFAM" id="SSF52777">
    <property type="entry name" value="CoA-dependent acyltransferases"/>
    <property type="match status" value="2"/>
</dbReference>
<dbReference type="PANTHER" id="PTHR43775:SF51">
    <property type="entry name" value="INACTIVE PHENOLPHTHIOCEROL SYNTHESIS POLYKETIDE SYNTHASE TYPE I PKS1-RELATED"/>
    <property type="match status" value="1"/>
</dbReference>
<dbReference type="InterPro" id="IPR023213">
    <property type="entry name" value="CAT-like_dom_sf"/>
</dbReference>
<evidence type="ECO:0000256" key="3">
    <source>
        <dbReference type="ARBA" id="ARBA00022553"/>
    </source>
</evidence>
<comment type="caution">
    <text evidence="10">The sequence shown here is derived from an EMBL/GenBank/DDBJ whole genome shotgun (WGS) entry which is preliminary data.</text>
</comment>
<dbReference type="SUPFAM" id="SSF53901">
    <property type="entry name" value="Thiolase-like"/>
    <property type="match status" value="1"/>
</dbReference>
<keyword evidence="4" id="KW-0808">Transferase</keyword>
<sequence>MSNAALNAPEDASLSAPLSAPLDGIAIIGMSGRFPGSGDIAAFWRALVEGRECITRFTDEELLEAGIPAAVLRQPHYVKAGSYLDAIDLFDAAFFGISPREAELMDPQQRLFLEHAWLALEDAGIVPERFAGEIAVFGGASFSTYGLLHLRAEIGSVGSLETVLGNDKDYLATRVSYKLGLRGPSVSVQTACSTSLTAVAMACDSLLNLQADVALAGGVTVKLPLKSGYLFEDGSILSPDGHCRAFDAKARGTIFGSGVGVVALKRLEDAVADGDPIHAVIRGWGVNNDGDHKVGFSAPSVDGQARVIATALAQAGIAPDTISYVEAHGTGTPLGDPIEVRALTRAYGSGARRADKCGIGSVKTNVGHLESAAGITGLIKAALAVKHGVIPPSLNFETPNPEIDFPATPFRVVDQLTPWPAEGHPRRAGVNSFGMGGTNVHMVLEQAPAVAAVAPQVERPEHLLVLSARSAAALRDLARSYAGAVAEAGAGQLGDIAFTAATARRHFPHRLAVTARAVEELAAQLAAFADGGAPDMSGEAAGAAPEVAFLFSGQGSQYAGMGRALYEASPRFRRTLDRCDAILRPLMDRPLLSVLFPAPGDEGLIDETIYTQPALFSLGYALGDLWRSWGVKPSVMLGHSVGEYAAATLAGVFTLEEGLKLIAARGRLMQALPRDGVMMTIFAAEAEVAAAVAPSASEVSIAAVNAPRSTVISGRRGAVEAIAAGFEAKGVKARALTTSHAFHSPLMQPMMAAFRALAESIAYGAPNIPILSNLTGRLETTALASADYWCRHVLAPVRFLDGISAAAARGISLFVEIGPRPVLCALGRETLDGAPDADARQWLASLRRPGTDWRTMLDSLGRLHVAGVEIDWAGFDADYARRRVRLPGYAFQRRSFWAAPRAGGAMGGKVRGVATGADHPLLGQRLRQAGTREVRFEAALNATDPAFLTDHRVFDAVVLPATGYLEMALAGGAHLFATDELTLEDISFKQVMTLPDAGERIVQAVFVPSSAKAYAFEIFSGDAAGEEWTLHCSGTVKPAADDIDLPADDETLDATRSRCDAPVPVASVYENYLKRGLAYGPAFRGIAALSAGEGETLAHIVLPDAARDGSDTYRLHPALMDACFQALGAAFGAMDDRDTYLPVGLDRLTVHGIVPGDIFSHSRLHGGEGEGAGIADHVSTLRLFDAQGVVAAEAVGLKSRRVTRDVVLPQDAGGIDTWLYDLAWEPAETPSSVEGPGAGPWLLVGGDGLADAVAARLEVLGGSALLLPAGEVGRLPDLLATGAFAGLVDLRALDLRALAADADIPDAAQRAGADLLALIQAMIAAGRTRDLQLVVLTRGAQGGVVPDEGPADEGVADEGLAAAPLWGLMRTVWHEYPDLPATVLDLAPEGAADEAAQIAAELTGGDGEQQVAYRAGTRFVARLKHHESTVAQHRLEIPDTPYRIDRTPEGGLDRLLVVPHARRRPQTGEVELEVLGMGLNFRDVLNAMGLYPGEAGPFGGECSGRVLRVGPGVTGLEPGDEVVAMHFGTFASHVTLPAAVVFKVPDGMPVVEAAGLPIVYLTTWYGLHHLAGIKAGDRVLIHSASGGVGIAAIRVAQMVGAEIFATASPHKHDFLRSLGVTHIMNSRDTAFADEIMRLTGGRGVDIVLNSLGGEAIPASLSVVTPGGHFVEIGKRDIWSVDEARAARDDITYSIVNFDITAVEEPELVRALLAEALELMSSGALGQPVTAVYGVEDALDAMAAMQKARHTGKLVLATPAAGARRGDFAADATYLVTGAFGGIGRLVAGWMVERGARTLALVGRRPPDREAEAAIATLRAAGARVEVFAADVGDEAALTQVLAAVDAGMPALRGVIHAAGVLDDGVLTALDPARLASVFAAKVRGAFALHRATAHRPLDLFVLFSSLGSVLGAPGQANYAAANAFLDRLAHARRAKGLPALAINWGGWQDTGMTAGGAVAANLAYGGSIPPLKGLTILGQLMRESAAEVGVAPFDWRLYFEGLPRRLSVLAHVERELEQAAAAAETFAALRTALRSADAARRDGLLLDYLRGVVGRLLRLEGGEVLSETQPLQELGLDSLVSIQLRNRIRSELEIDLPVAEMMEAGSLAQLVAVAAGKIALVAGEGAAPPAGIVPLHLAEAPLSFAQHRLWFLSRLDPGSAFYTVTFSLFLEGPFEPDAFARAVAEIVRRHGALRTRFPVVDGEPVQRICADLALPLEWVDLSGLPEAERAREMARWVEDESRRTFDLAEGPLFKLTVLKLGVELQRAVVAIHHIVTDGWSAVVFIQELGALYRAFSRGEASPLPELPVQYTDFSVWQRDWLSGPRLAAELDYWRGQLAAPLPVLDLPTDRPRTGAIMHRGGAFTVMLPKELADGLKALGRSAGAGLFATLMAGFRILLHRLTEAQDIVIGSLVANRDRPEIEGLIGFFANMVVFRGDLSGDPTVRAALAREAETVRGGLAHQDVPFEKLVEELKPERHAGRNPLCDVILVLQRGVPKPDLDARDLKIGPVWDLDNGTVRFDLEVHVWETDQGLSTSFIYNADLFDAASVEQLERQFAAVLAAMVEAPDLPVSRLPLASAAPDGGDALAQTLQQIENLSDAEVDALLREMMDEGVGDTP</sequence>
<dbReference type="Pfam" id="PF00550">
    <property type="entry name" value="PP-binding"/>
    <property type="match status" value="1"/>
</dbReference>
<dbReference type="InterPro" id="IPR014043">
    <property type="entry name" value="Acyl_transferase_dom"/>
</dbReference>
<dbReference type="Pfam" id="PF13602">
    <property type="entry name" value="ADH_zinc_N_2"/>
    <property type="match status" value="1"/>
</dbReference>
<dbReference type="InterPro" id="IPR009081">
    <property type="entry name" value="PP-bd_ACP"/>
</dbReference>
<dbReference type="Pfam" id="PF00109">
    <property type="entry name" value="ketoacyl-synt"/>
    <property type="match status" value="1"/>
</dbReference>
<dbReference type="SMART" id="SM00822">
    <property type="entry name" value="PKS_KR"/>
    <property type="match status" value="1"/>
</dbReference>
<feature type="active site" description="Proton donor; for dehydratase activity" evidence="6">
    <location>
        <position position="1121"/>
    </location>
</feature>
<dbReference type="Gene3D" id="3.90.180.10">
    <property type="entry name" value="Medium-chain alcohol dehydrogenases, catalytic domain"/>
    <property type="match status" value="1"/>
</dbReference>
<dbReference type="InterPro" id="IPR011032">
    <property type="entry name" value="GroES-like_sf"/>
</dbReference>
<keyword evidence="3" id="KW-0597">Phosphoprotein</keyword>
<feature type="region of interest" description="N-terminal hotdog fold" evidence="6">
    <location>
        <begin position="919"/>
        <end position="1043"/>
    </location>
</feature>
<dbReference type="InterPro" id="IPR057326">
    <property type="entry name" value="KR_dom"/>
</dbReference>
<keyword evidence="11" id="KW-1185">Reference proteome</keyword>
<dbReference type="SMART" id="SM00825">
    <property type="entry name" value="PKS_KS"/>
    <property type="match status" value="1"/>
</dbReference>
<feature type="domain" description="PKS/mFAS DH" evidence="9">
    <location>
        <begin position="919"/>
        <end position="1208"/>
    </location>
</feature>
<dbReference type="SUPFAM" id="SSF47336">
    <property type="entry name" value="ACP-like"/>
    <property type="match status" value="1"/>
</dbReference>
<dbReference type="Gene3D" id="3.30.70.3290">
    <property type="match status" value="1"/>
</dbReference>
<proteinExistence type="predicted"/>
<dbReference type="SUPFAM" id="SSF52151">
    <property type="entry name" value="FabD/lysophospholipase-like"/>
    <property type="match status" value="1"/>
</dbReference>
<dbReference type="SUPFAM" id="SSF50129">
    <property type="entry name" value="GroES-like"/>
    <property type="match status" value="1"/>
</dbReference>
<dbReference type="SUPFAM" id="SSF51735">
    <property type="entry name" value="NAD(P)-binding Rossmann-fold domains"/>
    <property type="match status" value="3"/>
</dbReference>
<dbReference type="Pfam" id="PF21089">
    <property type="entry name" value="PKS_DH_N"/>
    <property type="match status" value="1"/>
</dbReference>
<dbReference type="InterPro" id="IPR020843">
    <property type="entry name" value="ER"/>
</dbReference>
<dbReference type="InterPro" id="IPR032821">
    <property type="entry name" value="PKS_assoc"/>
</dbReference>
<dbReference type="InterPro" id="IPR020806">
    <property type="entry name" value="PKS_PP-bd"/>
</dbReference>
<feature type="domain" description="Carrier" evidence="7">
    <location>
        <begin position="2043"/>
        <end position="2118"/>
    </location>
</feature>
<keyword evidence="2" id="KW-0596">Phosphopantetheine</keyword>
<dbReference type="Pfam" id="PF08659">
    <property type="entry name" value="KR"/>
    <property type="match status" value="1"/>
</dbReference>
<gene>
    <name evidence="10" type="ORF">V5F32_08520</name>
</gene>
<name>A0ABW6ZWS7_9HYPH</name>
<keyword evidence="5" id="KW-0511">Multifunctional enzyme</keyword>
<evidence type="ECO:0000259" key="9">
    <source>
        <dbReference type="PROSITE" id="PS52019"/>
    </source>
</evidence>
<dbReference type="Pfam" id="PF00668">
    <property type="entry name" value="Condensation"/>
    <property type="match status" value="1"/>
</dbReference>
<dbReference type="InterPro" id="IPR001242">
    <property type="entry name" value="Condensation_dom"/>
</dbReference>
<dbReference type="InterPro" id="IPR036291">
    <property type="entry name" value="NAD(P)-bd_dom_sf"/>
</dbReference>
<dbReference type="PROSITE" id="PS00606">
    <property type="entry name" value="KS3_1"/>
    <property type="match status" value="1"/>
</dbReference>
<dbReference type="InterPro" id="IPR049552">
    <property type="entry name" value="PKS_DH_N"/>
</dbReference>
<dbReference type="InterPro" id="IPR020841">
    <property type="entry name" value="PKS_Beta-ketoAc_synthase_dom"/>
</dbReference>
<dbReference type="SUPFAM" id="SSF55048">
    <property type="entry name" value="Probable ACP-binding domain of malonyl-CoA ACP transacylase"/>
    <property type="match status" value="1"/>
</dbReference>
<dbReference type="Gene3D" id="3.30.559.30">
    <property type="entry name" value="Nonribosomal peptide synthetase, condensation domain"/>
    <property type="match status" value="1"/>
</dbReference>
<accession>A0ABW6ZWS7</accession>
<dbReference type="CDD" id="cd19531">
    <property type="entry name" value="LCL_NRPS-like"/>
    <property type="match status" value="1"/>
</dbReference>
<dbReference type="CDD" id="cd00833">
    <property type="entry name" value="PKS"/>
    <property type="match status" value="1"/>
</dbReference>
<dbReference type="InterPro" id="IPR013968">
    <property type="entry name" value="PKS_KR"/>
</dbReference>
<protein>
    <submittedName>
        <fullName evidence="10">SDR family NAD(P)-dependent oxidoreductase</fullName>
    </submittedName>
</protein>
<dbReference type="Pfam" id="PF16197">
    <property type="entry name" value="KAsynt_C_assoc"/>
    <property type="match status" value="1"/>
</dbReference>
<dbReference type="InterPro" id="IPR020807">
    <property type="entry name" value="PKS_DH"/>
</dbReference>
<dbReference type="Gene3D" id="3.10.129.10">
    <property type="entry name" value="Hotdog Thioesterase"/>
    <property type="match status" value="1"/>
</dbReference>
<dbReference type="SMART" id="SM00823">
    <property type="entry name" value="PKS_PP"/>
    <property type="match status" value="1"/>
</dbReference>
<dbReference type="InterPro" id="IPR013154">
    <property type="entry name" value="ADH-like_N"/>
</dbReference>
<dbReference type="CDD" id="cd08955">
    <property type="entry name" value="KR_2_FAS_SDR_x"/>
    <property type="match status" value="1"/>
</dbReference>